<dbReference type="InterPro" id="IPR009072">
    <property type="entry name" value="Histone-fold"/>
</dbReference>
<dbReference type="CDD" id="cd00265">
    <property type="entry name" value="MADS_MEF2_like"/>
    <property type="match status" value="1"/>
</dbReference>
<evidence type="ECO:0000256" key="2">
    <source>
        <dbReference type="ARBA" id="ARBA00007530"/>
    </source>
</evidence>
<dbReference type="Gene3D" id="3.40.1810.10">
    <property type="entry name" value="Transcription factor, MADS-box"/>
    <property type="match status" value="1"/>
</dbReference>
<dbReference type="SUPFAM" id="SSF55455">
    <property type="entry name" value="SRF-like"/>
    <property type="match status" value="1"/>
</dbReference>
<keyword evidence="3" id="KW-0805">Transcription regulation</keyword>
<proteinExistence type="inferred from homology"/>
<reference evidence="9 10" key="1">
    <citation type="submission" date="2024-02" db="EMBL/GenBank/DDBJ databases">
        <authorList>
            <consortium name="ELIXIR-Norway"/>
            <consortium name="Elixir Norway"/>
        </authorList>
    </citation>
    <scope>NUCLEOTIDE SEQUENCE [LARGE SCALE GENOMIC DNA]</scope>
</reference>
<dbReference type="PRINTS" id="PR00404">
    <property type="entry name" value="MADSDOMAIN"/>
</dbReference>
<evidence type="ECO:0000256" key="4">
    <source>
        <dbReference type="ARBA" id="ARBA00023125"/>
    </source>
</evidence>
<evidence type="ECO:0000256" key="1">
    <source>
        <dbReference type="ARBA" id="ARBA00004123"/>
    </source>
</evidence>
<dbReference type="Gene3D" id="1.10.20.10">
    <property type="entry name" value="Histone, subunit A"/>
    <property type="match status" value="1"/>
</dbReference>
<accession>A0ABP0WLX1</accession>
<feature type="region of interest" description="Disordered" evidence="7">
    <location>
        <begin position="77"/>
        <end position="97"/>
    </location>
</feature>
<dbReference type="SUPFAM" id="SSF47113">
    <property type="entry name" value="Histone-fold"/>
    <property type="match status" value="1"/>
</dbReference>
<comment type="similarity">
    <text evidence="2">Belongs to the TAF12 family.</text>
</comment>
<organism evidence="9 10">
    <name type="scientific">Sphagnum jensenii</name>
    <dbReference type="NCBI Taxonomy" id="128206"/>
    <lineage>
        <taxon>Eukaryota</taxon>
        <taxon>Viridiplantae</taxon>
        <taxon>Streptophyta</taxon>
        <taxon>Embryophyta</taxon>
        <taxon>Bryophyta</taxon>
        <taxon>Sphagnophytina</taxon>
        <taxon>Sphagnopsida</taxon>
        <taxon>Sphagnales</taxon>
        <taxon>Sphagnaceae</taxon>
        <taxon>Sphagnum</taxon>
    </lineage>
</organism>
<name>A0ABP0WLX1_9BRYO</name>
<evidence type="ECO:0000313" key="9">
    <source>
        <dbReference type="EMBL" id="CAK9267861.1"/>
    </source>
</evidence>
<dbReference type="PROSITE" id="PS50066">
    <property type="entry name" value="MADS_BOX_2"/>
    <property type="match status" value="1"/>
</dbReference>
<dbReference type="PANTHER" id="PTHR12264">
    <property type="entry name" value="TRANSCRIPTION INITIATION FACTOR TFIID SUBUNIT 12"/>
    <property type="match status" value="1"/>
</dbReference>
<feature type="domain" description="MADS-box" evidence="8">
    <location>
        <begin position="1"/>
        <end position="61"/>
    </location>
</feature>
<sequence>MGRAKIEIKKIENPSARQVCFSKRRVGLIKKASELSILCGSDVGIIVFSQAGKAFSFGHPCVDYVIDKTLISDAVTTDDQQQQTKDDNNAGNIHNSNKNAVVSAPVNCDMAQQKLQQVQALEQQQKQPKPTGYQQQHQTQLPQQRAQVIGSSNQQRPATPTISTTPQPSTTAQQPTSNMPSAAVTSITQPPDHSTGHILGKRSIQELVAQVDPQEHLDPDLEDVLLEIADDFIDSVTSFACTLAKHRKSSVLEAKDVLLHLEHNWHITVPGFGSEEYRAYKRQSISETHKQRLALVRKSAAAGQAGTESKGVIAAAGAPVTNPLGTVSTPNKAALSSVAAASLASPMASPGLPRVPRI</sequence>
<dbReference type="InterPro" id="IPR037794">
    <property type="entry name" value="TAF12"/>
</dbReference>
<comment type="subcellular location">
    <subcellularLocation>
        <location evidence="1">Nucleus</location>
    </subcellularLocation>
</comment>
<dbReference type="InterPro" id="IPR036879">
    <property type="entry name" value="TF_MADSbox_sf"/>
</dbReference>
<dbReference type="SMART" id="SM00432">
    <property type="entry name" value="MADS"/>
    <property type="match status" value="1"/>
</dbReference>
<dbReference type="Proteomes" id="UP001497444">
    <property type="component" value="Chromosome 2"/>
</dbReference>
<dbReference type="InterPro" id="IPR003228">
    <property type="entry name" value="TFIID_TAF12_dom"/>
</dbReference>
<feature type="region of interest" description="Disordered" evidence="7">
    <location>
        <begin position="119"/>
        <end position="193"/>
    </location>
</feature>
<evidence type="ECO:0000259" key="8">
    <source>
        <dbReference type="PROSITE" id="PS50066"/>
    </source>
</evidence>
<evidence type="ECO:0000256" key="7">
    <source>
        <dbReference type="SAM" id="MobiDB-lite"/>
    </source>
</evidence>
<evidence type="ECO:0000256" key="6">
    <source>
        <dbReference type="ARBA" id="ARBA00023242"/>
    </source>
</evidence>
<dbReference type="EMBL" id="OZ020097">
    <property type="protein sequence ID" value="CAK9267861.1"/>
    <property type="molecule type" value="Genomic_DNA"/>
</dbReference>
<dbReference type="InterPro" id="IPR002100">
    <property type="entry name" value="TF_MADSbox"/>
</dbReference>
<protein>
    <recommendedName>
        <fullName evidence="8">MADS-box domain-containing protein</fullName>
    </recommendedName>
</protein>
<keyword evidence="5" id="KW-0804">Transcription</keyword>
<evidence type="ECO:0000313" key="10">
    <source>
        <dbReference type="Proteomes" id="UP001497444"/>
    </source>
</evidence>
<keyword evidence="6" id="KW-0539">Nucleus</keyword>
<keyword evidence="4" id="KW-0238">DNA-binding</keyword>
<feature type="compositionally biased region" description="Polar residues" evidence="7">
    <location>
        <begin position="178"/>
        <end position="192"/>
    </location>
</feature>
<dbReference type="PANTHER" id="PTHR12264:SF21">
    <property type="entry name" value="TRANSCRIPTION INITIATION FACTOR TFIID SUBUNIT 12"/>
    <property type="match status" value="1"/>
</dbReference>
<dbReference type="Pfam" id="PF00319">
    <property type="entry name" value="SRF-TF"/>
    <property type="match status" value="1"/>
</dbReference>
<dbReference type="InterPro" id="IPR033896">
    <property type="entry name" value="MEF2-like_N"/>
</dbReference>
<evidence type="ECO:0000256" key="3">
    <source>
        <dbReference type="ARBA" id="ARBA00023015"/>
    </source>
</evidence>
<gene>
    <name evidence="9" type="ORF">CSSPJE1EN1_LOCUS13339</name>
</gene>
<dbReference type="Pfam" id="PF03847">
    <property type="entry name" value="TFIID_20kDa"/>
    <property type="match status" value="1"/>
</dbReference>
<keyword evidence="10" id="KW-1185">Reference proteome</keyword>
<feature type="compositionally biased region" description="Low complexity" evidence="7">
    <location>
        <begin position="157"/>
        <end position="177"/>
    </location>
</feature>
<evidence type="ECO:0000256" key="5">
    <source>
        <dbReference type="ARBA" id="ARBA00023163"/>
    </source>
</evidence>
<dbReference type="CDD" id="cd07981">
    <property type="entry name" value="HFD_TAF12"/>
    <property type="match status" value="1"/>
</dbReference>
<feature type="compositionally biased region" description="Low complexity" evidence="7">
    <location>
        <begin position="134"/>
        <end position="147"/>
    </location>
</feature>